<feature type="region of interest" description="Disordered" evidence="1">
    <location>
        <begin position="520"/>
        <end position="592"/>
    </location>
</feature>
<feature type="region of interest" description="Disordered" evidence="1">
    <location>
        <begin position="477"/>
        <end position="501"/>
    </location>
</feature>
<feature type="compositionally biased region" description="Acidic residues" evidence="1">
    <location>
        <begin position="542"/>
        <end position="563"/>
    </location>
</feature>
<dbReference type="GeneID" id="9688575"/>
<organism evidence="4">
    <name type="scientific">Micromonas pusilla (strain CCMP1545)</name>
    <name type="common">Picoplanktonic green alga</name>
    <dbReference type="NCBI Taxonomy" id="564608"/>
    <lineage>
        <taxon>Eukaryota</taxon>
        <taxon>Viridiplantae</taxon>
        <taxon>Chlorophyta</taxon>
        <taxon>Mamiellophyceae</taxon>
        <taxon>Mamiellales</taxon>
        <taxon>Mamiellaceae</taxon>
        <taxon>Micromonas</taxon>
    </lineage>
</organism>
<feature type="region of interest" description="Disordered" evidence="1">
    <location>
        <begin position="290"/>
        <end position="327"/>
    </location>
</feature>
<evidence type="ECO:0000259" key="2">
    <source>
        <dbReference type="SMART" id="SM01204"/>
    </source>
</evidence>
<dbReference type="OrthoDB" id="532617at2759"/>
<dbReference type="EMBL" id="GG663747">
    <property type="protein sequence ID" value="EEH53074.1"/>
    <property type="molecule type" value="Genomic_DNA"/>
</dbReference>
<dbReference type="Proteomes" id="UP000001876">
    <property type="component" value="Unassembled WGS sequence"/>
</dbReference>
<dbReference type="RefSeq" id="XP_003063135.1">
    <property type="nucleotide sequence ID" value="XM_003063089.1"/>
</dbReference>
<dbReference type="OMA" id="HAANFRD"/>
<feature type="compositionally biased region" description="Gly residues" evidence="1">
    <location>
        <begin position="136"/>
        <end position="145"/>
    </location>
</feature>
<evidence type="ECO:0000313" key="3">
    <source>
        <dbReference type="EMBL" id="EEH53074.1"/>
    </source>
</evidence>
<feature type="compositionally biased region" description="Basic and acidic residues" evidence="1">
    <location>
        <begin position="569"/>
        <end position="588"/>
    </location>
</feature>
<dbReference type="KEGG" id="mpp:MICPUCDRAFT_52866"/>
<feature type="domain" description="FIST C-domain" evidence="2">
    <location>
        <begin position="568"/>
        <end position="719"/>
    </location>
</feature>
<dbReference type="InterPro" id="IPR019494">
    <property type="entry name" value="FIST_C"/>
</dbReference>
<feature type="compositionally biased region" description="Low complexity" evidence="1">
    <location>
        <begin position="477"/>
        <end position="491"/>
    </location>
</feature>
<evidence type="ECO:0000313" key="4">
    <source>
        <dbReference type="Proteomes" id="UP000001876"/>
    </source>
</evidence>
<protein>
    <submittedName>
        <fullName evidence="3">Predicted protein</fullName>
    </submittedName>
</protein>
<dbReference type="AlphaFoldDB" id="C1N5A0"/>
<keyword evidence="4" id="KW-1185">Reference proteome</keyword>
<name>C1N5A0_MICPC</name>
<dbReference type="SMART" id="SM01204">
    <property type="entry name" value="FIST_C"/>
    <property type="match status" value="1"/>
</dbReference>
<dbReference type="Pfam" id="PF10442">
    <property type="entry name" value="FIST_C"/>
    <property type="match status" value="1"/>
</dbReference>
<gene>
    <name evidence="3" type="ORF">MICPUCDRAFT_52866</name>
</gene>
<reference evidence="3 4" key="1">
    <citation type="journal article" date="2009" name="Science">
        <title>Green evolution and dynamic adaptations revealed by genomes of the marine picoeukaryotes Micromonas.</title>
        <authorList>
            <person name="Worden A.Z."/>
            <person name="Lee J.H."/>
            <person name="Mock T."/>
            <person name="Rouze P."/>
            <person name="Simmons M.P."/>
            <person name="Aerts A.L."/>
            <person name="Allen A.E."/>
            <person name="Cuvelier M.L."/>
            <person name="Derelle E."/>
            <person name="Everett M.V."/>
            <person name="Foulon E."/>
            <person name="Grimwood J."/>
            <person name="Gundlach H."/>
            <person name="Henrissat B."/>
            <person name="Napoli C."/>
            <person name="McDonald S.M."/>
            <person name="Parker M.S."/>
            <person name="Rombauts S."/>
            <person name="Salamov A."/>
            <person name="Von Dassow P."/>
            <person name="Badger J.H."/>
            <person name="Coutinho P.M."/>
            <person name="Demir E."/>
            <person name="Dubchak I."/>
            <person name="Gentemann C."/>
            <person name="Eikrem W."/>
            <person name="Gready J.E."/>
            <person name="John U."/>
            <person name="Lanier W."/>
            <person name="Lindquist E.A."/>
            <person name="Lucas S."/>
            <person name="Mayer K.F."/>
            <person name="Moreau H."/>
            <person name="Not F."/>
            <person name="Otillar R."/>
            <person name="Panaud O."/>
            <person name="Pangilinan J."/>
            <person name="Paulsen I."/>
            <person name="Piegu B."/>
            <person name="Poliakov A."/>
            <person name="Robbens S."/>
            <person name="Schmutz J."/>
            <person name="Toulza E."/>
            <person name="Wyss T."/>
            <person name="Zelensky A."/>
            <person name="Zhou K."/>
            <person name="Armbrust E.V."/>
            <person name="Bhattacharya D."/>
            <person name="Goodenough U.W."/>
            <person name="Van de Peer Y."/>
            <person name="Grigoriev I.V."/>
        </authorList>
    </citation>
    <scope>NUCLEOTIDE SEQUENCE [LARGE SCALE GENOMIC DNA]</scope>
    <source>
        <strain evidence="3 4">CCMP1545</strain>
    </source>
</reference>
<feature type="compositionally biased region" description="Acidic residues" evidence="1">
    <location>
        <begin position="290"/>
        <end position="307"/>
    </location>
</feature>
<feature type="region of interest" description="Disordered" evidence="1">
    <location>
        <begin position="131"/>
        <end position="152"/>
    </location>
</feature>
<evidence type="ECO:0000256" key="1">
    <source>
        <dbReference type="SAM" id="MobiDB-lite"/>
    </source>
</evidence>
<sequence>MRRAASAAARAAYLAPWTTARATTTRRALDLRGAGWTTTSAVGGDPRATSSSSSAAAAAAVDDDLDDVMRFGSGLSNNATLSTAIVEAVAEAKRALGARTVPTFVQLLVSADYDDVALAPRYVLECFSETSRGSKRGGGGGGGGGGKRDDETAAKPALFGGVVRGCFGGGGQVMDGPCVSIVAARLPGTEAMPFKTRDASLPPQITPKQWAAMMRDGGGGGDGDGDGDDAAEDVGDAVAALAMFDPEFVEIDDLTQRLHSAIPKSVVVGGAVTPGGALFLGEDVLYSCDEEEIEEEEEEEEADEADEAEARRTRKKTTKPLPAASDDDDDTAVLVGVLLRGPFGLDARSMHACRPVGPEMTLTRSIDGHVLELDGSPAGEVLPAILGKFSSRWFPYDRVRVVNFIPEGLSLPAFRLFLSARLSLAAFDTYRRAATPRDSASDAFERHPNVALYGQLPSDGGVPGGLPVMLGVGEPPETTTRGGAGAWTRAGASRRDDARRDEFKSPWGNVVVVDVSPRGRLAARGKGGDGDGSAKLRGRVVDDDDDDADVEAEEEKEEQEEGGATDAAKAAEREARKKAAKEEKDAKDAAAATAEAERAYQSGGDGYVFRSIQSANNETGSVYIGRHRLEEGAPVRLHVRDTAWGKQRACALMKSFGEGVAEQNVGTRFGAPVGARVKYAGAVMYTCVNGDRLHAADFRERAKGVPVGGGYTAGELGPARAGRQSYLHSHTSVVGLFWDRRRGKGTT</sequence>
<accession>C1N5A0</accession>
<proteinExistence type="predicted"/>